<feature type="compositionally biased region" description="Basic and acidic residues" evidence="1">
    <location>
        <begin position="1"/>
        <end position="25"/>
    </location>
</feature>
<feature type="region of interest" description="Disordered" evidence="1">
    <location>
        <begin position="1"/>
        <end position="31"/>
    </location>
</feature>
<gene>
    <name evidence="2" type="ORF">BRAA04T16608Z</name>
</gene>
<reference evidence="2" key="1">
    <citation type="submission" date="2018-11" db="EMBL/GenBank/DDBJ databases">
        <authorList>
            <consortium name="Genoscope - CEA"/>
            <person name="William W."/>
        </authorList>
    </citation>
    <scope>NUCLEOTIDE SEQUENCE</scope>
</reference>
<name>A0A3P6CMQ3_BRACM</name>
<sequence>MTNSNPEKKEKKSKTSEEPTHRKPQQETISTIFQRISKIHRSCLRRRFWSCHRCPNTVGGVERLFLRTWCLSSKPE</sequence>
<organism evidence="2">
    <name type="scientific">Brassica campestris</name>
    <name type="common">Field mustard</name>
    <dbReference type="NCBI Taxonomy" id="3711"/>
    <lineage>
        <taxon>Eukaryota</taxon>
        <taxon>Viridiplantae</taxon>
        <taxon>Streptophyta</taxon>
        <taxon>Embryophyta</taxon>
        <taxon>Tracheophyta</taxon>
        <taxon>Spermatophyta</taxon>
        <taxon>Magnoliopsida</taxon>
        <taxon>eudicotyledons</taxon>
        <taxon>Gunneridae</taxon>
        <taxon>Pentapetalae</taxon>
        <taxon>rosids</taxon>
        <taxon>malvids</taxon>
        <taxon>Brassicales</taxon>
        <taxon>Brassicaceae</taxon>
        <taxon>Brassiceae</taxon>
        <taxon>Brassica</taxon>
    </lineage>
</organism>
<evidence type="ECO:0000256" key="1">
    <source>
        <dbReference type="SAM" id="MobiDB-lite"/>
    </source>
</evidence>
<proteinExistence type="predicted"/>
<dbReference type="AlphaFoldDB" id="A0A3P6CMQ3"/>
<accession>A0A3P6CMQ3</accession>
<evidence type="ECO:0000313" key="2">
    <source>
        <dbReference type="EMBL" id="VDD11725.1"/>
    </source>
</evidence>
<dbReference type="EMBL" id="LR031576">
    <property type="protein sequence ID" value="VDD11725.1"/>
    <property type="molecule type" value="Genomic_DNA"/>
</dbReference>
<protein>
    <submittedName>
        <fullName evidence="2">Uncharacterized protein</fullName>
    </submittedName>
</protein>